<dbReference type="Pfam" id="PF00023">
    <property type="entry name" value="Ank"/>
    <property type="match status" value="1"/>
</dbReference>
<comment type="caution">
    <text evidence="5">The sequence shown here is derived from an EMBL/GenBank/DDBJ whole genome shotgun (WGS) entry which is preliminary data.</text>
</comment>
<dbReference type="PRINTS" id="PR01415">
    <property type="entry name" value="ANKYRIN"/>
</dbReference>
<feature type="repeat" description="ANK" evidence="3">
    <location>
        <begin position="548"/>
        <end position="580"/>
    </location>
</feature>
<evidence type="ECO:0000256" key="2">
    <source>
        <dbReference type="ARBA" id="ARBA00023043"/>
    </source>
</evidence>
<evidence type="ECO:0000313" key="5">
    <source>
        <dbReference type="EMBL" id="KAK7937322.1"/>
    </source>
</evidence>
<organism evidence="5 6">
    <name type="scientific">Apiospora aurea</name>
    <dbReference type="NCBI Taxonomy" id="335848"/>
    <lineage>
        <taxon>Eukaryota</taxon>
        <taxon>Fungi</taxon>
        <taxon>Dikarya</taxon>
        <taxon>Ascomycota</taxon>
        <taxon>Pezizomycotina</taxon>
        <taxon>Sordariomycetes</taxon>
        <taxon>Xylariomycetidae</taxon>
        <taxon>Amphisphaeriales</taxon>
        <taxon>Apiosporaceae</taxon>
        <taxon>Apiospora</taxon>
    </lineage>
</organism>
<dbReference type="GeneID" id="92083474"/>
<sequence length="742" mass="84029">MKCLKSVKASIYTPLDFGRPSLRLLRLRAFEDVAPTNQPPPIEGLRPTELGPIIQCELIEASFDVDLVPDYEAVSYTWGSADLSREIYLDGSYLLVTFNLWSLLHDLRYQSEDRILWIDAICIDQGNHGERGHQVQQMDQIYHRAQRVIFWLGVLTDSISILMDILANLQEQMPGLDWPPNDHRWQLKWKQVRKASWVHQTTFQSALREILNRPWFCRVWILQEVANARAAVVHCGPKSVSARIFAVCPFLLNYRIDIHCQPVFDVMPGPSRRDSWWSRERDLLTLLEKFGATQATREHDMIFALLGLCPEANAKISVDYNMSIPDLVWETISFIFDYDMRNVPTVRYNTVRHFLEDIGQIRHLVLEHMLNFASPDISKAFLAKHKTKLTLTMKLFQATLSNRGLSEESLVEIYRLRISQPAAVKIMQETAQASKNETASRLFFVHYPMMFKRDFTKPTGYFTELIKQHHSNIEATKSYDIEGYTPLSRASWLGQETAVSMLLDTGALPDFEDARGDTPLIVASRRGNETVARLLLERGADHRRKDSSGSTPLMLASTKGHESLVRLLLDQGAGPDAQDNSDATPLSRASGLGHVAVVRLLLDRGASCNTRDKPRGNTPMILASEEGNADVVRLLLENGANLNQRNKKTETPLFVASRAARRAVVQLLLDHGADCNTKHYSWGKPLFSAAMDGGNRDIVQLLIDNGAQPPPLRSRVYRGGQNELRTAAQEDSRQEQPCRILV</sequence>
<feature type="repeat" description="ANK" evidence="3">
    <location>
        <begin position="615"/>
        <end position="647"/>
    </location>
</feature>
<dbReference type="RefSeq" id="XP_066692650.1">
    <property type="nucleotide sequence ID" value="XM_066850412.1"/>
</dbReference>
<gene>
    <name evidence="5" type="ORF">PG986_014190</name>
</gene>
<name>A0ABR1PSA2_9PEZI</name>
<evidence type="ECO:0000259" key="4">
    <source>
        <dbReference type="Pfam" id="PF06985"/>
    </source>
</evidence>
<dbReference type="InterPro" id="IPR010730">
    <property type="entry name" value="HET"/>
</dbReference>
<dbReference type="PANTHER" id="PTHR24171">
    <property type="entry name" value="ANKYRIN REPEAT DOMAIN-CONTAINING PROTEIN 39-RELATED"/>
    <property type="match status" value="1"/>
</dbReference>
<keyword evidence="6" id="KW-1185">Reference proteome</keyword>
<dbReference type="SUPFAM" id="SSF48403">
    <property type="entry name" value="Ankyrin repeat"/>
    <property type="match status" value="1"/>
</dbReference>
<feature type="repeat" description="ANK" evidence="3">
    <location>
        <begin position="515"/>
        <end position="547"/>
    </location>
</feature>
<feature type="repeat" description="ANK" evidence="3">
    <location>
        <begin position="648"/>
        <end position="680"/>
    </location>
</feature>
<dbReference type="Pfam" id="PF12796">
    <property type="entry name" value="Ank_2"/>
    <property type="match status" value="2"/>
</dbReference>
<evidence type="ECO:0000313" key="6">
    <source>
        <dbReference type="Proteomes" id="UP001391051"/>
    </source>
</evidence>
<dbReference type="InterPro" id="IPR036770">
    <property type="entry name" value="Ankyrin_rpt-contain_sf"/>
</dbReference>
<dbReference type="PROSITE" id="PS50088">
    <property type="entry name" value="ANK_REPEAT"/>
    <property type="match status" value="6"/>
</dbReference>
<feature type="repeat" description="ANK" evidence="3">
    <location>
        <begin position="482"/>
        <end position="514"/>
    </location>
</feature>
<dbReference type="PANTHER" id="PTHR24171:SF11">
    <property type="entry name" value="26S PROTEASOME NON-ATPASE REGULATORY SUBUNIT 10"/>
    <property type="match status" value="1"/>
</dbReference>
<dbReference type="SMART" id="SM00248">
    <property type="entry name" value="ANK"/>
    <property type="match status" value="7"/>
</dbReference>
<reference evidence="5 6" key="1">
    <citation type="submission" date="2023-01" db="EMBL/GenBank/DDBJ databases">
        <title>Analysis of 21 Apiospora genomes using comparative genomics revels a genus with tremendous synthesis potential of carbohydrate active enzymes and secondary metabolites.</title>
        <authorList>
            <person name="Sorensen T."/>
        </authorList>
    </citation>
    <scope>NUCLEOTIDE SEQUENCE [LARGE SCALE GENOMIC DNA]</scope>
    <source>
        <strain evidence="5 6">CBS 24483</strain>
    </source>
</reference>
<evidence type="ECO:0000256" key="3">
    <source>
        <dbReference type="PROSITE-ProRule" id="PRU00023"/>
    </source>
</evidence>
<dbReference type="EMBL" id="JAQQWE010000010">
    <property type="protein sequence ID" value="KAK7937322.1"/>
    <property type="molecule type" value="Genomic_DNA"/>
</dbReference>
<dbReference type="Proteomes" id="UP001391051">
    <property type="component" value="Unassembled WGS sequence"/>
</dbReference>
<keyword evidence="1" id="KW-0677">Repeat</keyword>
<proteinExistence type="predicted"/>
<feature type="domain" description="Heterokaryon incompatibility" evidence="4">
    <location>
        <begin position="71"/>
        <end position="224"/>
    </location>
</feature>
<dbReference type="InterPro" id="IPR002110">
    <property type="entry name" value="Ankyrin_rpt"/>
</dbReference>
<dbReference type="Gene3D" id="1.25.40.20">
    <property type="entry name" value="Ankyrin repeat-containing domain"/>
    <property type="match status" value="2"/>
</dbReference>
<protein>
    <recommendedName>
        <fullName evidence="4">Heterokaryon incompatibility domain-containing protein</fullName>
    </recommendedName>
</protein>
<keyword evidence="2 3" id="KW-0040">ANK repeat</keyword>
<feature type="repeat" description="ANK" evidence="3">
    <location>
        <begin position="581"/>
        <end position="613"/>
    </location>
</feature>
<accession>A0ABR1PSA2</accession>
<dbReference type="PROSITE" id="PS50297">
    <property type="entry name" value="ANK_REP_REGION"/>
    <property type="match status" value="5"/>
</dbReference>
<dbReference type="Pfam" id="PF06985">
    <property type="entry name" value="HET"/>
    <property type="match status" value="1"/>
</dbReference>
<evidence type="ECO:0000256" key="1">
    <source>
        <dbReference type="ARBA" id="ARBA00022737"/>
    </source>
</evidence>